<dbReference type="SUPFAM" id="SSF52833">
    <property type="entry name" value="Thioredoxin-like"/>
    <property type="match status" value="3"/>
</dbReference>
<dbReference type="Gramene" id="CDF36237">
    <property type="protein sequence ID" value="CDF36237"/>
    <property type="gene ID" value="CHC_T00004545001"/>
</dbReference>
<dbReference type="Proteomes" id="UP000012073">
    <property type="component" value="Unassembled WGS sequence"/>
</dbReference>
<dbReference type="InterPro" id="IPR033658">
    <property type="entry name" value="GRX_PICOT-like"/>
</dbReference>
<dbReference type="InterPro" id="IPR002109">
    <property type="entry name" value="Glutaredoxin"/>
</dbReference>
<keyword evidence="2" id="KW-0408">Iron</keyword>
<dbReference type="InterPro" id="IPR004480">
    <property type="entry name" value="Monothiol_GRX-rel"/>
</dbReference>
<keyword evidence="7" id="KW-1185">Reference proteome</keyword>
<dbReference type="InterPro" id="IPR036249">
    <property type="entry name" value="Thioredoxin-like_sf"/>
</dbReference>
<dbReference type="OrthoDB" id="5349at2759"/>
<dbReference type="GO" id="GO:0006879">
    <property type="term" value="P:intracellular iron ion homeostasis"/>
    <property type="evidence" value="ECO:0007669"/>
    <property type="project" value="TreeGrafter"/>
</dbReference>
<name>R7QCJ8_CHOCR</name>
<evidence type="ECO:0000256" key="4">
    <source>
        <dbReference type="SAM" id="MobiDB-lite"/>
    </source>
</evidence>
<dbReference type="KEGG" id="ccp:CHC_T00004545001"/>
<dbReference type="GeneID" id="17323773"/>
<evidence type="ECO:0000259" key="5">
    <source>
        <dbReference type="Pfam" id="PF00462"/>
    </source>
</evidence>
<dbReference type="PhylomeDB" id="R7QCJ8"/>
<reference evidence="7" key="1">
    <citation type="journal article" date="2013" name="Proc. Natl. Acad. Sci. U.S.A.">
        <title>Genome structure and metabolic features in the red seaweed Chondrus crispus shed light on evolution of the Archaeplastida.</title>
        <authorList>
            <person name="Collen J."/>
            <person name="Porcel B."/>
            <person name="Carre W."/>
            <person name="Ball S.G."/>
            <person name="Chaparro C."/>
            <person name="Tonon T."/>
            <person name="Barbeyron T."/>
            <person name="Michel G."/>
            <person name="Noel B."/>
            <person name="Valentin K."/>
            <person name="Elias M."/>
            <person name="Artiguenave F."/>
            <person name="Arun A."/>
            <person name="Aury J.M."/>
            <person name="Barbosa-Neto J.F."/>
            <person name="Bothwell J.H."/>
            <person name="Bouget F.Y."/>
            <person name="Brillet L."/>
            <person name="Cabello-Hurtado F."/>
            <person name="Capella-Gutierrez S."/>
            <person name="Charrier B."/>
            <person name="Cladiere L."/>
            <person name="Cock J.M."/>
            <person name="Coelho S.M."/>
            <person name="Colleoni C."/>
            <person name="Czjzek M."/>
            <person name="Da Silva C."/>
            <person name="Delage L."/>
            <person name="Denoeud F."/>
            <person name="Deschamps P."/>
            <person name="Dittami S.M."/>
            <person name="Gabaldon T."/>
            <person name="Gachon C.M."/>
            <person name="Groisillier A."/>
            <person name="Herve C."/>
            <person name="Jabbari K."/>
            <person name="Katinka M."/>
            <person name="Kloareg B."/>
            <person name="Kowalczyk N."/>
            <person name="Labadie K."/>
            <person name="Leblanc C."/>
            <person name="Lopez P.J."/>
            <person name="McLachlan D.H."/>
            <person name="Meslet-Cladiere L."/>
            <person name="Moustafa A."/>
            <person name="Nehr Z."/>
            <person name="Nyvall Collen P."/>
            <person name="Panaud O."/>
            <person name="Partensky F."/>
            <person name="Poulain J."/>
            <person name="Rensing S.A."/>
            <person name="Rousvoal S."/>
            <person name="Samson G."/>
            <person name="Symeonidi A."/>
            <person name="Weissenbach J."/>
            <person name="Zambounis A."/>
            <person name="Wincker P."/>
            <person name="Boyen C."/>
        </authorList>
    </citation>
    <scope>NUCLEOTIDE SEQUENCE [LARGE SCALE GENOMIC DNA]</scope>
    <source>
        <strain evidence="7">cv. Stackhouse</strain>
    </source>
</reference>
<dbReference type="PANTHER" id="PTHR10293">
    <property type="entry name" value="GLUTAREDOXIN FAMILY MEMBER"/>
    <property type="match status" value="1"/>
</dbReference>
<evidence type="ECO:0000256" key="1">
    <source>
        <dbReference type="ARBA" id="ARBA00022723"/>
    </source>
</evidence>
<organism evidence="6 7">
    <name type="scientific">Chondrus crispus</name>
    <name type="common">Carrageen Irish moss</name>
    <name type="synonym">Polymorpha crispa</name>
    <dbReference type="NCBI Taxonomy" id="2769"/>
    <lineage>
        <taxon>Eukaryota</taxon>
        <taxon>Rhodophyta</taxon>
        <taxon>Florideophyceae</taxon>
        <taxon>Rhodymeniophycidae</taxon>
        <taxon>Gigartinales</taxon>
        <taxon>Gigartinaceae</taxon>
        <taxon>Chondrus</taxon>
    </lineage>
</organism>
<keyword evidence="1" id="KW-0479">Metal-binding</keyword>
<evidence type="ECO:0000313" key="6">
    <source>
        <dbReference type="EMBL" id="CDF36237.1"/>
    </source>
</evidence>
<gene>
    <name evidence="6" type="ORF">CHC_T00004545001</name>
</gene>
<feature type="region of interest" description="Disordered" evidence="4">
    <location>
        <begin position="177"/>
        <end position="211"/>
    </location>
</feature>
<dbReference type="OMA" id="LTHAARC"/>
<dbReference type="Pfam" id="PF00462">
    <property type="entry name" value="Glutaredoxin"/>
    <property type="match status" value="2"/>
</dbReference>
<dbReference type="FunFam" id="3.40.30.10:FF:000012">
    <property type="entry name" value="Monothiol glutaredoxin"/>
    <property type="match status" value="1"/>
</dbReference>
<accession>R7QCJ8</accession>
<dbReference type="GO" id="GO:0051536">
    <property type="term" value="F:iron-sulfur cluster binding"/>
    <property type="evidence" value="ECO:0007669"/>
    <property type="project" value="UniProtKB-KW"/>
</dbReference>
<dbReference type="AlphaFoldDB" id="R7QCJ8"/>
<dbReference type="PROSITE" id="PS51354">
    <property type="entry name" value="GLUTAREDOXIN_2"/>
    <property type="match status" value="2"/>
</dbReference>
<keyword evidence="3" id="KW-0411">Iron-sulfur</keyword>
<feature type="domain" description="Glutaredoxin" evidence="5">
    <location>
        <begin position="92"/>
        <end position="156"/>
    </location>
</feature>
<dbReference type="GO" id="GO:0005634">
    <property type="term" value="C:nucleus"/>
    <property type="evidence" value="ECO:0007669"/>
    <property type="project" value="TreeGrafter"/>
</dbReference>
<dbReference type="PANTHER" id="PTHR10293:SF73">
    <property type="entry name" value="GLUTAREDOXIN-3"/>
    <property type="match status" value="1"/>
</dbReference>
<sequence length="313" mass="34194">MNLVFRELHASQPLDSTLRFASAAAETLPDVTAQYDVSAVPTFLFFGKARLVRRRSGADAAALSADVEWLQRADEAALRAAACEMVARLGEITVLMKGTPDNPRCGFSRQVVELLRGEGVVFRHVDILADEEMRASMKKHADWATYPMVFAHGKLVGGLDILREVKENGTLIEELSKGEGGKAELRPPEKEEAGAKEVEGEAEGKTDGEDELTGRLKELTRRAAVMVFMKGEPDAPRCGFSRRIVGLLREEGVAFESFDILQDPEVRAGMKVFSDWPTFPQVYANGTFVGGLDVVTELRQAGELRGELGIGAL</sequence>
<feature type="domain" description="Glutaredoxin" evidence="5">
    <location>
        <begin position="225"/>
        <end position="289"/>
    </location>
</feature>
<protein>
    <recommendedName>
        <fullName evidence="5">Glutaredoxin domain-containing protein</fullName>
    </recommendedName>
</protein>
<dbReference type="EMBL" id="HG001768">
    <property type="protein sequence ID" value="CDF36237.1"/>
    <property type="molecule type" value="Genomic_DNA"/>
</dbReference>
<dbReference type="GO" id="GO:0005829">
    <property type="term" value="C:cytosol"/>
    <property type="evidence" value="ECO:0007669"/>
    <property type="project" value="TreeGrafter"/>
</dbReference>
<dbReference type="RefSeq" id="XP_005716056.1">
    <property type="nucleotide sequence ID" value="XM_005715999.1"/>
</dbReference>
<evidence type="ECO:0000313" key="7">
    <source>
        <dbReference type="Proteomes" id="UP000012073"/>
    </source>
</evidence>
<dbReference type="GO" id="GO:0046872">
    <property type="term" value="F:metal ion binding"/>
    <property type="evidence" value="ECO:0007669"/>
    <property type="project" value="UniProtKB-KW"/>
</dbReference>
<dbReference type="STRING" id="2769.R7QCJ8"/>
<dbReference type="CDD" id="cd03028">
    <property type="entry name" value="GRX_PICOT_like"/>
    <property type="match status" value="1"/>
</dbReference>
<proteinExistence type="predicted"/>
<evidence type="ECO:0000256" key="3">
    <source>
        <dbReference type="ARBA" id="ARBA00023014"/>
    </source>
</evidence>
<dbReference type="Gene3D" id="3.40.30.10">
    <property type="entry name" value="Glutaredoxin"/>
    <property type="match status" value="3"/>
</dbReference>
<evidence type="ECO:0000256" key="2">
    <source>
        <dbReference type="ARBA" id="ARBA00023004"/>
    </source>
</evidence>